<dbReference type="AlphaFoldDB" id="A0A4U5NW33"/>
<dbReference type="PANTHER" id="PTHR47411">
    <property type="entry name" value="B3GNT1, BETA-1,3-N-ACETYLGUCOSAMINYLTRANSFERASE 1, HOMOLOG"/>
    <property type="match status" value="1"/>
</dbReference>
<name>A0A4U5NW33_STECR</name>
<dbReference type="PANTHER" id="PTHR47411:SF3">
    <property type="entry name" value="I-BETA-1,3-N-ACETYLGLUCOSAMINYLTRANSFERASE"/>
    <property type="match status" value="1"/>
</dbReference>
<organism evidence="1 2">
    <name type="scientific">Steinernema carpocapsae</name>
    <name type="common">Entomopathogenic nematode</name>
    <dbReference type="NCBI Taxonomy" id="34508"/>
    <lineage>
        <taxon>Eukaryota</taxon>
        <taxon>Metazoa</taxon>
        <taxon>Ecdysozoa</taxon>
        <taxon>Nematoda</taxon>
        <taxon>Chromadorea</taxon>
        <taxon>Rhabditida</taxon>
        <taxon>Tylenchina</taxon>
        <taxon>Panagrolaimomorpha</taxon>
        <taxon>Strongyloidoidea</taxon>
        <taxon>Steinernematidae</taxon>
        <taxon>Steinernema</taxon>
    </lineage>
</organism>
<dbReference type="Pfam" id="PF13896">
    <property type="entry name" value="Glyco_transf_49"/>
    <property type="match status" value="1"/>
</dbReference>
<dbReference type="Proteomes" id="UP000298663">
    <property type="component" value="Unassembled WGS sequence"/>
</dbReference>
<gene>
    <name evidence="1" type="ORF">L596_012039</name>
</gene>
<evidence type="ECO:0000313" key="1">
    <source>
        <dbReference type="EMBL" id="TKR87676.1"/>
    </source>
</evidence>
<accession>A0A4U5NW33</accession>
<comment type="caution">
    <text evidence="1">The sequence shown here is derived from an EMBL/GenBank/DDBJ whole genome shotgun (WGS) entry which is preliminary data.</text>
</comment>
<dbReference type="EMBL" id="AZBU02000003">
    <property type="protein sequence ID" value="TKR87676.1"/>
    <property type="molecule type" value="Genomic_DNA"/>
</dbReference>
<reference evidence="1 2" key="2">
    <citation type="journal article" date="2019" name="G3 (Bethesda)">
        <title>Hybrid Assembly of the Genome of the Entomopathogenic Nematode Steinernema carpocapsae Identifies the X-Chromosome.</title>
        <authorList>
            <person name="Serra L."/>
            <person name="Macchietto M."/>
            <person name="Macias-Munoz A."/>
            <person name="McGill C.J."/>
            <person name="Rodriguez I.M."/>
            <person name="Rodriguez B."/>
            <person name="Murad R."/>
            <person name="Mortazavi A."/>
        </authorList>
    </citation>
    <scope>NUCLEOTIDE SEQUENCE [LARGE SCALE GENOMIC DNA]</scope>
    <source>
        <strain evidence="1 2">ALL</strain>
    </source>
</reference>
<keyword evidence="2" id="KW-1185">Reference proteome</keyword>
<evidence type="ECO:0000313" key="2">
    <source>
        <dbReference type="Proteomes" id="UP000298663"/>
    </source>
</evidence>
<sequence>MAEENVKKVLVLRQFEHDRDEEPPRTVADVERLRQNDKALMYHQMSNFRDHFIPNITSWVKFSMNKSDSNVELFRIDYRWEFFGF</sequence>
<protein>
    <submittedName>
        <fullName evidence="1">Uncharacterized protein</fullName>
    </submittedName>
</protein>
<proteinExistence type="predicted"/>
<reference evidence="1 2" key="1">
    <citation type="journal article" date="2015" name="Genome Biol.">
        <title>Comparative genomics of Steinernema reveals deeply conserved gene regulatory networks.</title>
        <authorList>
            <person name="Dillman A.R."/>
            <person name="Macchietto M."/>
            <person name="Porter C.F."/>
            <person name="Rogers A."/>
            <person name="Williams B."/>
            <person name="Antoshechkin I."/>
            <person name="Lee M.M."/>
            <person name="Goodwin Z."/>
            <person name="Lu X."/>
            <person name="Lewis E.E."/>
            <person name="Goodrich-Blair H."/>
            <person name="Stock S.P."/>
            <person name="Adams B.J."/>
            <person name="Sternberg P.W."/>
            <person name="Mortazavi A."/>
        </authorList>
    </citation>
    <scope>NUCLEOTIDE SEQUENCE [LARGE SCALE GENOMIC DNA]</scope>
    <source>
        <strain evidence="1 2">ALL</strain>
    </source>
</reference>